<dbReference type="Pfam" id="PF01042">
    <property type="entry name" value="Ribonuc_L-PSP"/>
    <property type="match status" value="1"/>
</dbReference>
<evidence type="ECO:0000313" key="1">
    <source>
        <dbReference type="EMBL" id="ARU92793.1"/>
    </source>
</evidence>
<dbReference type="AlphaFoldDB" id="A0A1Y0LFG3"/>
<gene>
    <name evidence="1" type="ORF">A7K98_02675</name>
    <name evidence="2" type="ORF">A7K99_02675</name>
</gene>
<dbReference type="InterPro" id="IPR006175">
    <property type="entry name" value="YjgF/YER057c/UK114"/>
</dbReference>
<dbReference type="PANTHER" id="PTHR43857:SF1">
    <property type="entry name" value="YJGH FAMILY PROTEIN"/>
    <property type="match status" value="1"/>
</dbReference>
<dbReference type="PANTHER" id="PTHR43857">
    <property type="entry name" value="BLR7761 PROTEIN"/>
    <property type="match status" value="1"/>
</dbReference>
<dbReference type="Gene3D" id="3.30.1330.40">
    <property type="entry name" value="RutC-like"/>
    <property type="match status" value="1"/>
</dbReference>
<organism evidence="1 4">
    <name type="scientific">Tatumella citrea</name>
    <name type="common">Pantoea citrea</name>
    <dbReference type="NCBI Taxonomy" id="53336"/>
    <lineage>
        <taxon>Bacteria</taxon>
        <taxon>Pseudomonadati</taxon>
        <taxon>Pseudomonadota</taxon>
        <taxon>Gammaproteobacteria</taxon>
        <taxon>Enterobacterales</taxon>
        <taxon>Erwiniaceae</taxon>
        <taxon>Tatumella</taxon>
    </lineage>
</organism>
<evidence type="ECO:0000313" key="4">
    <source>
        <dbReference type="Proteomes" id="UP000195814"/>
    </source>
</evidence>
<dbReference type="EMBL" id="CP015579">
    <property type="protein sequence ID" value="ARU92793.1"/>
    <property type="molecule type" value="Genomic_DNA"/>
</dbReference>
<dbReference type="OrthoDB" id="9799840at2"/>
<dbReference type="Proteomes" id="UP000195814">
    <property type="component" value="Chromosome"/>
</dbReference>
<dbReference type="EMBL" id="CP015581">
    <property type="protein sequence ID" value="ARU96831.1"/>
    <property type="molecule type" value="Genomic_DNA"/>
</dbReference>
<reference evidence="3 4" key="1">
    <citation type="submission" date="2016-05" db="EMBL/GenBank/DDBJ databases">
        <title>Complete genome sequence of two 2,5-diketo-D-glunonic acid producing strain Tatumella citrea.</title>
        <authorList>
            <person name="Duan C."/>
            <person name="Yang J."/>
            <person name="Yang S."/>
        </authorList>
    </citation>
    <scope>NUCLEOTIDE SEQUENCE [LARGE SCALE GENOMIC DNA]</scope>
    <source>
        <strain evidence="2 3">ATCC 39140</strain>
        <strain evidence="1 4">DSM 13699</strain>
    </source>
</reference>
<evidence type="ECO:0000313" key="3">
    <source>
        <dbReference type="Proteomes" id="UP000195729"/>
    </source>
</evidence>
<evidence type="ECO:0000313" key="2">
    <source>
        <dbReference type="EMBL" id="ARU96831.1"/>
    </source>
</evidence>
<dbReference type="SUPFAM" id="SSF55298">
    <property type="entry name" value="YjgF-like"/>
    <property type="match status" value="1"/>
</dbReference>
<dbReference type="InterPro" id="IPR035959">
    <property type="entry name" value="RutC-like_sf"/>
</dbReference>
<evidence type="ECO:0008006" key="5">
    <source>
        <dbReference type="Google" id="ProtNLM"/>
    </source>
</evidence>
<proteinExistence type="predicted"/>
<dbReference type="KEGG" id="tci:A7K98_02675"/>
<keyword evidence="3" id="KW-1185">Reference proteome</keyword>
<sequence length="141" mass="15535">MIEEIIKVKSGSILEDKESYSRVLVLGKWIFMSLTAGRDYKTRAMPDTAVAQAEQAFRNVEGALTSVGATLADVVRSRVFIPNQSDVKEVMAFIGEKFRGIDPASCVTCSPLGGPEYLFEIEITAWRGASKLPQKYLNISL</sequence>
<name>A0A1Y0LFG3_TATCI</name>
<dbReference type="CDD" id="cd06154">
    <property type="entry name" value="YjgF_YER057c_UK114_like_6"/>
    <property type="match status" value="1"/>
</dbReference>
<protein>
    <recommendedName>
        <fullName evidence="5">Enamine deaminase RidA</fullName>
    </recommendedName>
</protein>
<accession>A0A1Y0LFG3</accession>
<dbReference type="Proteomes" id="UP000195729">
    <property type="component" value="Chromosome"/>
</dbReference>